<reference evidence="1 2" key="1">
    <citation type="journal article" date="2017" name="Nat. Ecol. Evol.">
        <title>Scallop genome provides insights into evolution of bilaterian karyotype and development.</title>
        <authorList>
            <person name="Wang S."/>
            <person name="Zhang J."/>
            <person name="Jiao W."/>
            <person name="Li J."/>
            <person name="Xun X."/>
            <person name="Sun Y."/>
            <person name="Guo X."/>
            <person name="Huan P."/>
            <person name="Dong B."/>
            <person name="Zhang L."/>
            <person name="Hu X."/>
            <person name="Sun X."/>
            <person name="Wang J."/>
            <person name="Zhao C."/>
            <person name="Wang Y."/>
            <person name="Wang D."/>
            <person name="Huang X."/>
            <person name="Wang R."/>
            <person name="Lv J."/>
            <person name="Li Y."/>
            <person name="Zhang Z."/>
            <person name="Liu B."/>
            <person name="Lu W."/>
            <person name="Hui Y."/>
            <person name="Liang J."/>
            <person name="Zhou Z."/>
            <person name="Hou R."/>
            <person name="Li X."/>
            <person name="Liu Y."/>
            <person name="Li H."/>
            <person name="Ning X."/>
            <person name="Lin Y."/>
            <person name="Zhao L."/>
            <person name="Xing Q."/>
            <person name="Dou J."/>
            <person name="Li Y."/>
            <person name="Mao J."/>
            <person name="Guo H."/>
            <person name="Dou H."/>
            <person name="Li T."/>
            <person name="Mu C."/>
            <person name="Jiang W."/>
            <person name="Fu Q."/>
            <person name="Fu X."/>
            <person name="Miao Y."/>
            <person name="Liu J."/>
            <person name="Yu Q."/>
            <person name="Li R."/>
            <person name="Liao H."/>
            <person name="Li X."/>
            <person name="Kong Y."/>
            <person name="Jiang Z."/>
            <person name="Chourrout D."/>
            <person name="Li R."/>
            <person name="Bao Z."/>
        </authorList>
    </citation>
    <scope>NUCLEOTIDE SEQUENCE [LARGE SCALE GENOMIC DNA]</scope>
    <source>
        <strain evidence="1 2">PY_sf001</strain>
    </source>
</reference>
<accession>A0A210PMM4</accession>
<evidence type="ECO:0000313" key="2">
    <source>
        <dbReference type="Proteomes" id="UP000242188"/>
    </source>
</evidence>
<protein>
    <submittedName>
        <fullName evidence="1">Uncharacterized protein</fullName>
    </submittedName>
</protein>
<name>A0A210PMM4_MIZYE</name>
<dbReference type="EMBL" id="NEDP02005582">
    <property type="protein sequence ID" value="OWF37739.1"/>
    <property type="molecule type" value="Genomic_DNA"/>
</dbReference>
<comment type="caution">
    <text evidence="1">The sequence shown here is derived from an EMBL/GenBank/DDBJ whole genome shotgun (WGS) entry which is preliminary data.</text>
</comment>
<organism evidence="1 2">
    <name type="scientific">Mizuhopecten yessoensis</name>
    <name type="common">Japanese scallop</name>
    <name type="synonym">Patinopecten yessoensis</name>
    <dbReference type="NCBI Taxonomy" id="6573"/>
    <lineage>
        <taxon>Eukaryota</taxon>
        <taxon>Metazoa</taxon>
        <taxon>Spiralia</taxon>
        <taxon>Lophotrochozoa</taxon>
        <taxon>Mollusca</taxon>
        <taxon>Bivalvia</taxon>
        <taxon>Autobranchia</taxon>
        <taxon>Pteriomorphia</taxon>
        <taxon>Pectinida</taxon>
        <taxon>Pectinoidea</taxon>
        <taxon>Pectinidae</taxon>
        <taxon>Mizuhopecten</taxon>
    </lineage>
</organism>
<dbReference type="Proteomes" id="UP000242188">
    <property type="component" value="Unassembled WGS sequence"/>
</dbReference>
<keyword evidence="2" id="KW-1185">Reference proteome</keyword>
<dbReference type="OrthoDB" id="6157153at2759"/>
<evidence type="ECO:0000313" key="1">
    <source>
        <dbReference type="EMBL" id="OWF37739.1"/>
    </source>
</evidence>
<dbReference type="AlphaFoldDB" id="A0A210PMM4"/>
<sequence length="224" mass="25464">MANAVLAFGDNQTTTTNEDQLTEKNNRRIFNTIMKRSKQIPPHRQPTSNHMSHLLGYSGFANSTHITRGNKTCLRIHCVENHYVRSCDFDGGNDTCVRCAQGTFLADNTSSQQFNHECVTYPECFPDATRSLYPNYCAGQHLMYCKCDSISSRPILANRLSSVTVSAVCSLIDFINVYEKGKYMRIDMQPEACILTIVLTLNDVDTDNNDDDENYNYNRRNVFN</sequence>
<proteinExistence type="predicted"/>
<gene>
    <name evidence="1" type="ORF">KP79_PYT09981</name>
</gene>